<dbReference type="InterPro" id="IPR011335">
    <property type="entry name" value="Restrct_endonuc-II-like"/>
</dbReference>
<dbReference type="Proteomes" id="UP000010471">
    <property type="component" value="Chromosome"/>
</dbReference>
<dbReference type="CDD" id="cd06260">
    <property type="entry name" value="DUF820-like"/>
    <property type="match status" value="1"/>
</dbReference>
<dbReference type="Pfam" id="PF05685">
    <property type="entry name" value="Uma2"/>
    <property type="match status" value="1"/>
</dbReference>
<evidence type="ECO:0000313" key="3">
    <source>
        <dbReference type="Proteomes" id="UP000010471"/>
    </source>
</evidence>
<feature type="domain" description="Putative restriction endonuclease" evidence="1">
    <location>
        <begin position="26"/>
        <end position="169"/>
    </location>
</feature>
<reference evidence="2 3" key="1">
    <citation type="submission" date="2012-06" db="EMBL/GenBank/DDBJ databases">
        <title>Finished chromosome of genome of Microcoleus sp. PCC 7113.</title>
        <authorList>
            <consortium name="US DOE Joint Genome Institute"/>
            <person name="Gugger M."/>
            <person name="Coursin T."/>
            <person name="Rippka R."/>
            <person name="Tandeau De Marsac N."/>
            <person name="Huntemann M."/>
            <person name="Wei C.-L."/>
            <person name="Han J."/>
            <person name="Detter J.C."/>
            <person name="Han C."/>
            <person name="Tapia R."/>
            <person name="Chen A."/>
            <person name="Kyrpides N."/>
            <person name="Mavromatis K."/>
            <person name="Markowitz V."/>
            <person name="Szeto E."/>
            <person name="Ivanova N."/>
            <person name="Pagani I."/>
            <person name="Pati A."/>
            <person name="Goodwin L."/>
            <person name="Nordberg H.P."/>
            <person name="Cantor M.N."/>
            <person name="Hua S.X."/>
            <person name="Woyke T."/>
            <person name="Kerfeld C.A."/>
        </authorList>
    </citation>
    <scope>NUCLEOTIDE SEQUENCE [LARGE SCALE GENOMIC DNA]</scope>
    <source>
        <strain evidence="2 3">PCC 7113</strain>
    </source>
</reference>
<evidence type="ECO:0000313" key="2">
    <source>
        <dbReference type="EMBL" id="AFZ18028.1"/>
    </source>
</evidence>
<gene>
    <name evidence="2" type="ORF">Mic7113_2214</name>
</gene>
<dbReference type="InterPro" id="IPR012296">
    <property type="entry name" value="Nuclease_put_TT1808"/>
</dbReference>
<dbReference type="PANTHER" id="PTHR47152">
    <property type="entry name" value="SLR2084 PROTEIN-RELATED"/>
    <property type="match status" value="1"/>
</dbReference>
<accession>K9WCR3</accession>
<dbReference type="EMBL" id="CP003630">
    <property type="protein sequence ID" value="AFZ18028.1"/>
    <property type="molecule type" value="Genomic_DNA"/>
</dbReference>
<dbReference type="OrthoDB" id="510891at2"/>
<proteinExistence type="predicted"/>
<dbReference type="PANTHER" id="PTHR47152:SF3">
    <property type="entry name" value="SLR1613 PROTEIN"/>
    <property type="match status" value="1"/>
</dbReference>
<evidence type="ECO:0000259" key="1">
    <source>
        <dbReference type="Pfam" id="PF05685"/>
    </source>
</evidence>
<dbReference type="HOGENOM" id="CLU_098557_1_0_3"/>
<dbReference type="RefSeq" id="WP_015182180.1">
    <property type="nucleotide sequence ID" value="NC_019738.1"/>
</dbReference>
<dbReference type="STRING" id="1173027.Mic7113_2214"/>
<dbReference type="eggNOG" id="COG4636">
    <property type="taxonomic scope" value="Bacteria"/>
</dbReference>
<dbReference type="InterPro" id="IPR008538">
    <property type="entry name" value="Uma2"/>
</dbReference>
<dbReference type="KEGG" id="mic:Mic7113_2214"/>
<dbReference type="AlphaFoldDB" id="K9WCR3"/>
<dbReference type="SUPFAM" id="SSF52980">
    <property type="entry name" value="Restriction endonuclease-like"/>
    <property type="match status" value="1"/>
</dbReference>
<name>K9WCR3_9CYAN</name>
<dbReference type="PATRIC" id="fig|1173027.3.peg.2418"/>
<sequence>MNSQLLDKPPHQPTKEKLVTLYGITWEKFKAIEAQLEDNRDVRLSYLSGVLEIMSPIGEEHEDIKSTLGLLLEAYMREKSIRFYKRGGFTLEAPGYASGTPDESYTIGSKKDVPDIVIEIIVTSGTINRRELFKPMKVPEIWFWKSNQLKVFHLKEGDYEEVSRSTFFPDLDLALLLRYVGHPDQYDAVQEFEAVIRGEGVERND</sequence>
<protein>
    <recommendedName>
        <fullName evidence="1">Putative restriction endonuclease domain-containing protein</fullName>
    </recommendedName>
</protein>
<organism evidence="2 3">
    <name type="scientific">Allocoleopsis franciscana PCC 7113</name>
    <dbReference type="NCBI Taxonomy" id="1173027"/>
    <lineage>
        <taxon>Bacteria</taxon>
        <taxon>Bacillati</taxon>
        <taxon>Cyanobacteriota</taxon>
        <taxon>Cyanophyceae</taxon>
        <taxon>Coleofasciculales</taxon>
        <taxon>Coleofasciculaceae</taxon>
        <taxon>Allocoleopsis</taxon>
        <taxon>Allocoleopsis franciscana</taxon>
    </lineage>
</organism>
<dbReference type="Gene3D" id="3.90.1570.10">
    <property type="entry name" value="tt1808, chain A"/>
    <property type="match status" value="1"/>
</dbReference>
<keyword evidence="3" id="KW-1185">Reference proteome</keyword>